<dbReference type="GO" id="GO:0006357">
    <property type="term" value="P:regulation of transcription by RNA polymerase II"/>
    <property type="evidence" value="ECO:0007669"/>
    <property type="project" value="TreeGrafter"/>
</dbReference>
<evidence type="ECO:0000313" key="2">
    <source>
        <dbReference type="EMBL" id="KAJ6642606.1"/>
    </source>
</evidence>
<dbReference type="OrthoDB" id="6081971at2759"/>
<dbReference type="GO" id="GO:0005667">
    <property type="term" value="C:transcription regulator complex"/>
    <property type="evidence" value="ECO:0007669"/>
    <property type="project" value="TreeGrafter"/>
</dbReference>
<protein>
    <submittedName>
        <fullName evidence="2">Transcription factor Adf-1</fullName>
    </submittedName>
</protein>
<dbReference type="AlphaFoldDB" id="A0A9Q0N478"/>
<dbReference type="GO" id="GO:0005634">
    <property type="term" value="C:nucleus"/>
    <property type="evidence" value="ECO:0007669"/>
    <property type="project" value="TreeGrafter"/>
</dbReference>
<proteinExistence type="predicted"/>
<accession>A0A9Q0N478</accession>
<evidence type="ECO:0000259" key="1">
    <source>
        <dbReference type="PROSITE" id="PS51029"/>
    </source>
</evidence>
<evidence type="ECO:0000313" key="3">
    <source>
        <dbReference type="Proteomes" id="UP001151699"/>
    </source>
</evidence>
<comment type="caution">
    <text evidence="2">The sequence shown here is derived from an EMBL/GenBank/DDBJ whole genome shotgun (WGS) entry which is preliminary data.</text>
</comment>
<dbReference type="PANTHER" id="PTHR12243">
    <property type="entry name" value="MADF DOMAIN TRANSCRIPTION FACTOR"/>
    <property type="match status" value="1"/>
</dbReference>
<dbReference type="PROSITE" id="PS51029">
    <property type="entry name" value="MADF"/>
    <property type="match status" value="1"/>
</dbReference>
<dbReference type="SMART" id="SM00595">
    <property type="entry name" value="MADF"/>
    <property type="match status" value="1"/>
</dbReference>
<dbReference type="PANTHER" id="PTHR12243:SF67">
    <property type="entry name" value="COREPRESSOR OF PANGOLIN, ISOFORM A-RELATED"/>
    <property type="match status" value="1"/>
</dbReference>
<dbReference type="Proteomes" id="UP001151699">
    <property type="component" value="Chromosome B"/>
</dbReference>
<sequence length="212" mass="24641">MSENLFTDRFSIDEQLILEVQSHPLLFDKRMPEHKSRNKVNEAWAEISAILAVPLEFAKKRWKNLKDTYRTKLRQINLTPSGSAGSQKKQWIYFSKMSFLMPYVQVEETQSNYGAENVEHSQDTAGDKENETTDIEFLVPDTKRRREEINDRKHVTNKILKVLDNLEKDVSRSKNETPPVSSIKLFFDSLAAKAENLSEYQQSILEVKCIKT</sequence>
<dbReference type="InterPro" id="IPR039353">
    <property type="entry name" value="TF_Adf1"/>
</dbReference>
<dbReference type="EMBL" id="WJQU01000002">
    <property type="protein sequence ID" value="KAJ6642606.1"/>
    <property type="molecule type" value="Genomic_DNA"/>
</dbReference>
<gene>
    <name evidence="2" type="primary">Adf1_3</name>
    <name evidence="2" type="ORF">Bhyg_07559</name>
</gene>
<keyword evidence="3" id="KW-1185">Reference proteome</keyword>
<feature type="domain" description="MADF" evidence="1">
    <location>
        <begin position="15"/>
        <end position="105"/>
    </location>
</feature>
<reference evidence="2" key="1">
    <citation type="submission" date="2022-07" db="EMBL/GenBank/DDBJ databases">
        <authorList>
            <person name="Trinca V."/>
            <person name="Uliana J.V.C."/>
            <person name="Torres T.T."/>
            <person name="Ward R.J."/>
            <person name="Monesi N."/>
        </authorList>
    </citation>
    <scope>NUCLEOTIDE SEQUENCE</scope>
    <source>
        <strain evidence="2">HSMRA1968</strain>
        <tissue evidence="2">Whole embryos</tissue>
    </source>
</reference>
<organism evidence="2 3">
    <name type="scientific">Pseudolycoriella hygida</name>
    <dbReference type="NCBI Taxonomy" id="35572"/>
    <lineage>
        <taxon>Eukaryota</taxon>
        <taxon>Metazoa</taxon>
        <taxon>Ecdysozoa</taxon>
        <taxon>Arthropoda</taxon>
        <taxon>Hexapoda</taxon>
        <taxon>Insecta</taxon>
        <taxon>Pterygota</taxon>
        <taxon>Neoptera</taxon>
        <taxon>Endopterygota</taxon>
        <taxon>Diptera</taxon>
        <taxon>Nematocera</taxon>
        <taxon>Sciaroidea</taxon>
        <taxon>Sciaridae</taxon>
        <taxon>Pseudolycoriella</taxon>
    </lineage>
</organism>
<name>A0A9Q0N478_9DIPT</name>
<dbReference type="Pfam" id="PF10545">
    <property type="entry name" value="MADF_DNA_bdg"/>
    <property type="match status" value="1"/>
</dbReference>
<dbReference type="InterPro" id="IPR006578">
    <property type="entry name" value="MADF-dom"/>
</dbReference>